<evidence type="ECO:0000313" key="1">
    <source>
        <dbReference type="EMBL" id="ACU22779.1"/>
    </source>
</evidence>
<dbReference type="AlphaFoldDB" id="C6TIN9"/>
<dbReference type="EMBL" id="BT097527">
    <property type="protein sequence ID" value="ACU22779.1"/>
    <property type="molecule type" value="mRNA"/>
</dbReference>
<sequence>MFPMNLLGKPSFTVQKCLTAIRKQNRSPSRSGTYEITDIPLVFLGWNIIFDFWRRWQSFYVLYSIDPRIFCNWLVPNNVTAEVI</sequence>
<organism evidence="1">
    <name type="scientific">Glycine max</name>
    <name type="common">Soybean</name>
    <name type="synonym">Glycine hispida</name>
    <dbReference type="NCBI Taxonomy" id="3847"/>
    <lineage>
        <taxon>Eukaryota</taxon>
        <taxon>Viridiplantae</taxon>
        <taxon>Streptophyta</taxon>
        <taxon>Embryophyta</taxon>
        <taxon>Tracheophyta</taxon>
        <taxon>Spermatophyta</taxon>
        <taxon>Magnoliopsida</taxon>
        <taxon>eudicotyledons</taxon>
        <taxon>Gunneridae</taxon>
        <taxon>Pentapetalae</taxon>
        <taxon>rosids</taxon>
        <taxon>fabids</taxon>
        <taxon>Fabales</taxon>
        <taxon>Fabaceae</taxon>
        <taxon>Papilionoideae</taxon>
        <taxon>50 kb inversion clade</taxon>
        <taxon>NPAAA clade</taxon>
        <taxon>indigoferoid/millettioid clade</taxon>
        <taxon>Phaseoleae</taxon>
        <taxon>Glycine</taxon>
        <taxon>Glycine subgen. Soja</taxon>
    </lineage>
</organism>
<reference evidence="1" key="1">
    <citation type="submission" date="2009-08" db="EMBL/GenBank/DDBJ databases">
        <authorList>
            <person name="Cheung F."/>
            <person name="Xiao Y."/>
            <person name="Chan A."/>
            <person name="Moskal W."/>
            <person name="Town C.D."/>
        </authorList>
    </citation>
    <scope>NUCLEOTIDE SEQUENCE</scope>
</reference>
<protein>
    <submittedName>
        <fullName evidence="1">Uncharacterized protein</fullName>
    </submittedName>
</protein>
<accession>C6TIN9</accession>
<proteinExistence type="evidence at transcript level"/>
<name>C6TIN9_SOYBN</name>